<accession>A0A6J6ZET3</accession>
<feature type="region of interest" description="Disordered" evidence="1">
    <location>
        <begin position="26"/>
        <end position="48"/>
    </location>
</feature>
<name>A0A6J6ZET3_9ZZZZ</name>
<reference evidence="2" key="1">
    <citation type="submission" date="2020-05" db="EMBL/GenBank/DDBJ databases">
        <authorList>
            <person name="Chiriac C."/>
            <person name="Salcher M."/>
            <person name="Ghai R."/>
            <person name="Kavagutti S V."/>
        </authorList>
    </citation>
    <scope>NUCLEOTIDE SEQUENCE</scope>
</reference>
<dbReference type="PROSITE" id="PS51257">
    <property type="entry name" value="PROKAR_LIPOPROTEIN"/>
    <property type="match status" value="1"/>
</dbReference>
<dbReference type="AlphaFoldDB" id="A0A6J6ZET3"/>
<proteinExistence type="predicted"/>
<evidence type="ECO:0000256" key="1">
    <source>
        <dbReference type="SAM" id="MobiDB-lite"/>
    </source>
</evidence>
<dbReference type="InterPro" id="IPR021440">
    <property type="entry name" value="DUF3089"/>
</dbReference>
<sequence>MRKLRSVGLGILLPALALTMTACSSSGSTQSSSTTTAPSTTTSTPGPTTTWLCAPGLASNPCTGNLDYSSVPAAGPTTLTKVTVAKNPPIDCFYAYGAVSPEPTANSDLVVGPSEVTSAQTQAAPFSQDCRIFAPMYQEITQAGLYGLVANPTNPSGPASIETAYQSLKSGFEAFLALEPKGKHFTLLGHSEGAAMLIRLIQEEIDTNPALRQRLVSAILIGANLTVAPGKTTGGAFQHIPLCTSAAETGCVIAYSSFYAQPPADTNFGIPGQGIGLLWGQTQKTGLQIACVNPAQLRSQTNTLDNRFQNTSGLVPYVSYPGLYSGTCQTTQGVTFFNISTAPPSTAANANIRPLATSSGGWGLHQYDINLTMGDLVAIVATQAKSVQK</sequence>
<dbReference type="EMBL" id="CAFABE010000008">
    <property type="protein sequence ID" value="CAB4819315.1"/>
    <property type="molecule type" value="Genomic_DNA"/>
</dbReference>
<evidence type="ECO:0000313" key="2">
    <source>
        <dbReference type="EMBL" id="CAB4819315.1"/>
    </source>
</evidence>
<organism evidence="2">
    <name type="scientific">freshwater metagenome</name>
    <dbReference type="NCBI Taxonomy" id="449393"/>
    <lineage>
        <taxon>unclassified sequences</taxon>
        <taxon>metagenomes</taxon>
        <taxon>ecological metagenomes</taxon>
    </lineage>
</organism>
<protein>
    <submittedName>
        <fullName evidence="2">Unannotated protein</fullName>
    </submittedName>
</protein>
<dbReference type="Pfam" id="PF11288">
    <property type="entry name" value="DUF3089"/>
    <property type="match status" value="1"/>
</dbReference>
<gene>
    <name evidence="2" type="ORF">UFOPK3164_00302</name>
</gene>